<dbReference type="EMBL" id="VWYH01005180">
    <property type="protein sequence ID" value="NXW88095.1"/>
    <property type="molecule type" value="Genomic_DNA"/>
</dbReference>
<feature type="compositionally biased region" description="Low complexity" evidence="1">
    <location>
        <begin position="429"/>
        <end position="442"/>
    </location>
</feature>
<proteinExistence type="predicted"/>
<feature type="compositionally biased region" description="Basic and acidic residues" evidence="1">
    <location>
        <begin position="333"/>
        <end position="342"/>
    </location>
</feature>
<feature type="compositionally biased region" description="Basic and acidic residues" evidence="1">
    <location>
        <begin position="414"/>
        <end position="425"/>
    </location>
</feature>
<accession>A0A7L4FMA9</accession>
<evidence type="ECO:0000259" key="2">
    <source>
        <dbReference type="PROSITE" id="PS50030"/>
    </source>
</evidence>
<dbReference type="PANTHER" id="PTHR15397:SF3">
    <property type="entry name" value="DNA DAMAGE INDUCIBLE 1 HOMOLOG 2"/>
    <property type="match status" value="1"/>
</dbReference>
<dbReference type="OrthoDB" id="1047367at2759"/>
<feature type="region of interest" description="Disordered" evidence="1">
    <location>
        <begin position="126"/>
        <end position="213"/>
    </location>
</feature>
<comment type="caution">
    <text evidence="3">The sequence shown here is derived from an EMBL/GenBank/DDBJ whole genome shotgun (WGS) entry which is preliminary data.</text>
</comment>
<dbReference type="PROSITE" id="PS50030">
    <property type="entry name" value="UBA"/>
    <property type="match status" value="1"/>
</dbReference>
<organism evidence="3 4">
    <name type="scientific">Pampusana beccarii</name>
    <name type="common">Western bronze ground-dove</name>
    <dbReference type="NCBI Taxonomy" id="2953425"/>
    <lineage>
        <taxon>Eukaryota</taxon>
        <taxon>Metazoa</taxon>
        <taxon>Chordata</taxon>
        <taxon>Craniata</taxon>
        <taxon>Vertebrata</taxon>
        <taxon>Euteleostomi</taxon>
        <taxon>Archelosauria</taxon>
        <taxon>Archosauria</taxon>
        <taxon>Dinosauria</taxon>
        <taxon>Saurischia</taxon>
        <taxon>Theropoda</taxon>
        <taxon>Coelurosauria</taxon>
        <taxon>Aves</taxon>
        <taxon>Neognathae</taxon>
        <taxon>Neoaves</taxon>
        <taxon>Columbimorphae</taxon>
        <taxon>Columbiformes</taxon>
        <taxon>Columbidae</taxon>
        <taxon>Pampusana</taxon>
    </lineage>
</organism>
<feature type="region of interest" description="Disordered" evidence="1">
    <location>
        <begin position="249"/>
        <end position="306"/>
    </location>
</feature>
<dbReference type="Proteomes" id="UP000541332">
    <property type="component" value="Unassembled WGS sequence"/>
</dbReference>
<feature type="region of interest" description="Disordered" evidence="1">
    <location>
        <begin position="517"/>
        <end position="537"/>
    </location>
</feature>
<gene>
    <name evidence="3" type="primary">Rsc1a1</name>
    <name evidence="3" type="ORF">ALOBEC_R03667</name>
</gene>
<feature type="domain" description="UBA" evidence="2">
    <location>
        <begin position="559"/>
        <end position="599"/>
    </location>
</feature>
<evidence type="ECO:0000313" key="3">
    <source>
        <dbReference type="EMBL" id="NXW88095.1"/>
    </source>
</evidence>
<dbReference type="InterPro" id="IPR015940">
    <property type="entry name" value="UBA"/>
</dbReference>
<feature type="compositionally biased region" description="Basic and acidic residues" evidence="1">
    <location>
        <begin position="162"/>
        <end position="188"/>
    </location>
</feature>
<reference evidence="3 4" key="1">
    <citation type="submission" date="2020-02" db="EMBL/GenBank/DDBJ databases">
        <title>Bird 10,000 Genomes (B10K) Project - Family phase.</title>
        <authorList>
            <person name="Zhang G."/>
        </authorList>
    </citation>
    <scope>NUCLEOTIDE SEQUENCE [LARGE SCALE GENOMIC DNA]</scope>
    <source>
        <strain evidence="3">B10K-DU-006-06</strain>
    </source>
</reference>
<feature type="compositionally biased region" description="Basic and acidic residues" evidence="1">
    <location>
        <begin position="126"/>
        <end position="152"/>
    </location>
</feature>
<feature type="compositionally biased region" description="Polar residues" evidence="1">
    <location>
        <begin position="260"/>
        <end position="278"/>
    </location>
</feature>
<feature type="compositionally biased region" description="Polar residues" evidence="1">
    <location>
        <begin position="9"/>
        <end position="26"/>
    </location>
</feature>
<name>A0A7L4FMA9_9COLU</name>
<protein>
    <submittedName>
        <fullName evidence="3">RSCA1 protein</fullName>
    </submittedName>
</protein>
<feature type="compositionally biased region" description="Polar residues" evidence="1">
    <location>
        <begin position="318"/>
        <end position="329"/>
    </location>
</feature>
<keyword evidence="4" id="KW-1185">Reference proteome</keyword>
<evidence type="ECO:0000313" key="4">
    <source>
        <dbReference type="Proteomes" id="UP000541332"/>
    </source>
</evidence>
<feature type="region of interest" description="Disordered" evidence="1">
    <location>
        <begin position="468"/>
        <end position="490"/>
    </location>
</feature>
<feature type="region of interest" description="Disordered" evidence="1">
    <location>
        <begin position="1"/>
        <end position="26"/>
    </location>
</feature>
<dbReference type="SMART" id="SM00165">
    <property type="entry name" value="UBA"/>
    <property type="match status" value="1"/>
</dbReference>
<feature type="compositionally biased region" description="Polar residues" evidence="1">
    <location>
        <begin position="468"/>
        <end position="479"/>
    </location>
</feature>
<feature type="compositionally biased region" description="Polar residues" evidence="1">
    <location>
        <begin position="81"/>
        <end position="92"/>
    </location>
</feature>
<feature type="non-terminal residue" evidence="3">
    <location>
        <position position="605"/>
    </location>
</feature>
<feature type="region of interest" description="Disordered" evidence="1">
    <location>
        <begin position="44"/>
        <end position="99"/>
    </location>
</feature>
<feature type="region of interest" description="Disordered" evidence="1">
    <location>
        <begin position="318"/>
        <end position="344"/>
    </location>
</feature>
<sequence length="605" mass="63708">MPSLPASDGFQNPVQSSGLNSKICNPTNQLLDRSVSAPAAICSSKSSLAEPTDPRAAKSFESPTEFQITPEEEHPLPLQHLSKNTSSANNDPSPQPGEVTCCNPACLSQKTLRDTFLADSLKECNAKEQGRRQEHPLEVTKEKNLADAEHGQNKGTCLSSEQEQKHELPIDRQTCKEPEGEHLEKQTETTDPEAAVVEEAGQPECPPAEMRGDGLEETGLSCVKGNIQTSASRSCLRAETFMEIDVVERSGAGARGPASEQKQQAENRSVSDPNSDISSMEVESLKPASSSSDPLSAGDVPRSKSTCEIPAKCNELSNLAAQDNSSPSGIRQPDTDPGRPSEEPCFCLASALKELHKLLIISRKGECKILASEGVSRLEGVHREPAAQQKGLSEDGQKGSDPAGQEQSCSSCEVRSEGGKAEGKQFCDSGAGTISAGSTGHGPSALREDALEIHECSGKSDLVVVNSAATSDQQQSSEQAEVWAEGSQSPTLEKNVSVSSACALDEALDADTQSLLAGAPGESRSSAPEGPWPLGECEERRLRPRPSCAGLSSGASPPAFPAADVDRILGAGFTTREALEALEQADGNADLALLILLAKNIVVPT</sequence>
<dbReference type="PANTHER" id="PTHR15397">
    <property type="entry name" value="SODIUM-GLUCOSE COTRANSPORTER REGULATORY PROTEIN -RELATED"/>
    <property type="match status" value="1"/>
</dbReference>
<dbReference type="AlphaFoldDB" id="A0A7L4FMA9"/>
<feature type="region of interest" description="Disordered" evidence="1">
    <location>
        <begin position="374"/>
        <end position="444"/>
    </location>
</feature>
<feature type="non-terminal residue" evidence="3">
    <location>
        <position position="1"/>
    </location>
</feature>
<evidence type="ECO:0000256" key="1">
    <source>
        <dbReference type="SAM" id="MobiDB-lite"/>
    </source>
</evidence>